<dbReference type="STRING" id="177437.HRM2_43960"/>
<proteinExistence type="inferred from homology"/>
<evidence type="ECO:0000256" key="7">
    <source>
        <dbReference type="SAM" id="Phobius"/>
    </source>
</evidence>
<comment type="subcellular location">
    <subcellularLocation>
        <location evidence="1">Membrane</location>
        <topology evidence="1">Multi-pass membrane protein</topology>
    </subcellularLocation>
</comment>
<evidence type="ECO:0000256" key="1">
    <source>
        <dbReference type="ARBA" id="ARBA00004141"/>
    </source>
</evidence>
<evidence type="ECO:0000256" key="4">
    <source>
        <dbReference type="ARBA" id="ARBA00022692"/>
    </source>
</evidence>
<feature type="transmembrane region" description="Helical" evidence="7">
    <location>
        <begin position="74"/>
        <end position="97"/>
    </location>
</feature>
<reference evidence="9 10" key="1">
    <citation type="journal article" date="2009" name="Environ. Microbiol.">
        <title>Genome sequence of Desulfobacterium autotrophicum HRM2, a marine sulfate reducer oxidizing organic carbon completely to carbon dioxide.</title>
        <authorList>
            <person name="Strittmatter A.W."/>
            <person name="Liesegang H."/>
            <person name="Rabus R."/>
            <person name="Decker I."/>
            <person name="Amann J."/>
            <person name="Andres S."/>
            <person name="Henne A."/>
            <person name="Fricke W.F."/>
            <person name="Martinez-Arias R."/>
            <person name="Bartels D."/>
            <person name="Goesmann A."/>
            <person name="Krause L."/>
            <person name="Puehler A."/>
            <person name="Klenk H.P."/>
            <person name="Richter M."/>
            <person name="Schuler M."/>
            <person name="Gloeckner F.O."/>
            <person name="Meyerdierks A."/>
            <person name="Gottschalk G."/>
            <person name="Amann R."/>
        </authorList>
    </citation>
    <scope>NUCLEOTIDE SEQUENCE [LARGE SCALE GENOMIC DNA]</scope>
    <source>
        <strain evidence="10">ATCC 43914 / DSM 3382 / HRM2</strain>
    </source>
</reference>
<dbReference type="PANTHER" id="PTHR42751">
    <property type="entry name" value="SODIUM/HYDROGEN EXCHANGER FAMILY/TRKA DOMAIN PROTEIN"/>
    <property type="match status" value="1"/>
</dbReference>
<dbReference type="InterPro" id="IPR003148">
    <property type="entry name" value="RCK_N"/>
</dbReference>
<feature type="transmembrane region" description="Helical" evidence="7">
    <location>
        <begin position="304"/>
        <end position="327"/>
    </location>
</feature>
<keyword evidence="5 7" id="KW-1133">Transmembrane helix</keyword>
<dbReference type="Gene3D" id="3.40.50.720">
    <property type="entry name" value="NAD(P)-binding Rossmann-like Domain"/>
    <property type="match status" value="1"/>
</dbReference>
<dbReference type="OrthoDB" id="9781411at2"/>
<dbReference type="InterPro" id="IPR038770">
    <property type="entry name" value="Na+/solute_symporter_sf"/>
</dbReference>
<keyword evidence="3" id="KW-0813">Transport</keyword>
<dbReference type="Pfam" id="PF00999">
    <property type="entry name" value="Na_H_Exchanger"/>
    <property type="match status" value="1"/>
</dbReference>
<dbReference type="EMBL" id="CP001087">
    <property type="protein sequence ID" value="ACN17452.1"/>
    <property type="molecule type" value="Genomic_DNA"/>
</dbReference>
<dbReference type="KEGG" id="dat:HRM2_43960"/>
<feature type="transmembrane region" description="Helical" evidence="7">
    <location>
        <begin position="333"/>
        <end position="351"/>
    </location>
</feature>
<feature type="transmembrane region" description="Helical" evidence="7">
    <location>
        <begin position="198"/>
        <end position="217"/>
    </location>
</feature>
<feature type="transmembrane region" description="Helical" evidence="7">
    <location>
        <begin position="168"/>
        <end position="186"/>
    </location>
</feature>
<evidence type="ECO:0000256" key="2">
    <source>
        <dbReference type="ARBA" id="ARBA00005551"/>
    </source>
</evidence>
<organism evidence="9 10">
    <name type="scientific">Desulforapulum autotrophicum (strain ATCC 43914 / DSM 3382 / VKM B-1955 / HRM2)</name>
    <name type="common">Desulfobacterium autotrophicum</name>
    <dbReference type="NCBI Taxonomy" id="177437"/>
    <lineage>
        <taxon>Bacteria</taxon>
        <taxon>Pseudomonadati</taxon>
        <taxon>Thermodesulfobacteriota</taxon>
        <taxon>Desulfobacteria</taxon>
        <taxon>Desulfobacterales</taxon>
        <taxon>Desulfobacteraceae</taxon>
        <taxon>Desulforapulum</taxon>
    </lineage>
</organism>
<evidence type="ECO:0000256" key="6">
    <source>
        <dbReference type="ARBA" id="ARBA00023136"/>
    </source>
</evidence>
<protein>
    <submittedName>
        <fullName evidence="9">Kef-type K+ transport system, membrane component</fullName>
    </submittedName>
</protein>
<evidence type="ECO:0000313" key="10">
    <source>
        <dbReference type="Proteomes" id="UP000000442"/>
    </source>
</evidence>
<gene>
    <name evidence="9" type="ordered locus">HRM2_43960</name>
</gene>
<accession>C0QE31</accession>
<keyword evidence="4 7" id="KW-0812">Transmembrane</keyword>
<dbReference type="GO" id="GO:0006813">
    <property type="term" value="P:potassium ion transport"/>
    <property type="evidence" value="ECO:0007669"/>
    <property type="project" value="InterPro"/>
</dbReference>
<feature type="transmembrane region" description="Helical" evidence="7">
    <location>
        <begin position="143"/>
        <end position="162"/>
    </location>
</feature>
<feature type="transmembrane region" description="Helical" evidence="7">
    <location>
        <begin position="268"/>
        <end position="292"/>
    </location>
</feature>
<keyword evidence="10" id="KW-1185">Reference proteome</keyword>
<dbReference type="GO" id="GO:0015297">
    <property type="term" value="F:antiporter activity"/>
    <property type="evidence" value="ECO:0007669"/>
    <property type="project" value="InterPro"/>
</dbReference>
<dbReference type="SUPFAM" id="SSF51735">
    <property type="entry name" value="NAD(P)-binding Rossmann-fold domains"/>
    <property type="match status" value="1"/>
</dbReference>
<dbReference type="HOGENOM" id="CLU_005126_12_0_7"/>
<dbReference type="eggNOG" id="COG1226">
    <property type="taxonomic scope" value="Bacteria"/>
</dbReference>
<dbReference type="InterPro" id="IPR006153">
    <property type="entry name" value="Cation/H_exchanger_TM"/>
</dbReference>
<dbReference type="AlphaFoldDB" id="C0QE31"/>
<dbReference type="GO" id="GO:1902600">
    <property type="term" value="P:proton transmembrane transport"/>
    <property type="evidence" value="ECO:0007669"/>
    <property type="project" value="InterPro"/>
</dbReference>
<keyword evidence="6 7" id="KW-0472">Membrane</keyword>
<dbReference type="eggNOG" id="COG4651">
    <property type="taxonomic scope" value="Bacteria"/>
</dbReference>
<sequence length="532" mass="57799">MNPLWILAAFLFGAVISRIGLPPLVGYLLAGFALNSFGVTGGELLGSVADAGVTLLLFTIGLKLKIKSLAKPEVWAGTSIHMIVTVIFFASVVWMLGFSGIPLFDQLTWQTSLLIAFALSFSSTVFAVKVIEGKKEMASRHAAAAIGILIMQDIIAVIFLAVSTGKIPSVWAVPFLVSLIIARPILGRLMAMCGHGELLMLFGILMTVGGYSGFEFVGLKGDLGALVVGMLFATHPKAPELADRLLGFKDLFLIGFFLNIGISGSPTLTGFIIALLLALIMPFKTGLFFILLTRFKLRARTSLLASLSLSNYSEFGLIVGSIGVANGWISSEWLVVIAIALSLTFIMAAPLNSASHKIYARISDHLKYFETSIRLPEDALIDPGDAEIAILGMGGVGTSAYDELRRRYGDIVIGIDFNTEKVEEHRKKGRRVFFGDAGDSDFWKRVEPSKSLICLVMLALPDPRTSIFSIQQMKERGYNGQITASVRYEDEMQLLKDAGIDAAYNLYEEAGVGFADHVCEHMDYCKLKNVEL</sequence>
<dbReference type="PROSITE" id="PS51201">
    <property type="entry name" value="RCK_N"/>
    <property type="match status" value="1"/>
</dbReference>
<dbReference type="Proteomes" id="UP000000442">
    <property type="component" value="Chromosome"/>
</dbReference>
<feature type="transmembrane region" description="Helical" evidence="7">
    <location>
        <begin position="44"/>
        <end position="62"/>
    </location>
</feature>
<comment type="similarity">
    <text evidence="2">Belongs to the monovalent cation:proton antiporter 2 (CPA2) transporter (TC 2.A.37) family.</text>
</comment>
<evidence type="ECO:0000256" key="5">
    <source>
        <dbReference type="ARBA" id="ARBA00022989"/>
    </source>
</evidence>
<feature type="domain" description="RCK N-terminal" evidence="8">
    <location>
        <begin position="385"/>
        <end position="504"/>
    </location>
</feature>
<feature type="transmembrane region" description="Helical" evidence="7">
    <location>
        <begin position="109"/>
        <end position="131"/>
    </location>
</feature>
<evidence type="ECO:0000313" key="9">
    <source>
        <dbReference type="EMBL" id="ACN17452.1"/>
    </source>
</evidence>
<evidence type="ECO:0000256" key="3">
    <source>
        <dbReference type="ARBA" id="ARBA00022448"/>
    </source>
</evidence>
<dbReference type="Pfam" id="PF02254">
    <property type="entry name" value="TrkA_N"/>
    <property type="match status" value="1"/>
</dbReference>
<dbReference type="InterPro" id="IPR036291">
    <property type="entry name" value="NAD(P)-bd_dom_sf"/>
</dbReference>
<name>C0QE31_DESAH</name>
<dbReference type="GO" id="GO:0016020">
    <property type="term" value="C:membrane"/>
    <property type="evidence" value="ECO:0007669"/>
    <property type="project" value="UniProtKB-SubCell"/>
</dbReference>
<dbReference type="PANTHER" id="PTHR42751:SF1">
    <property type="entry name" value="CATION_PROTON ANTIPORTER YBAL-RELATED"/>
    <property type="match status" value="1"/>
</dbReference>
<dbReference type="RefSeq" id="WP_015906180.1">
    <property type="nucleotide sequence ID" value="NC_012108.1"/>
</dbReference>
<dbReference type="Gene3D" id="1.20.1530.20">
    <property type="match status" value="1"/>
</dbReference>
<evidence type="ECO:0000259" key="8">
    <source>
        <dbReference type="PROSITE" id="PS51201"/>
    </source>
</evidence>